<accession>A0A3D9IJM2</accession>
<dbReference type="InterPro" id="IPR014721">
    <property type="entry name" value="Ribsml_uS5_D2-typ_fold_subgr"/>
</dbReference>
<dbReference type="InterPro" id="IPR020568">
    <property type="entry name" value="Ribosomal_Su5_D2-typ_SF"/>
</dbReference>
<reference evidence="2 3" key="1">
    <citation type="submission" date="2018-07" db="EMBL/GenBank/DDBJ databases">
        <title>Genomic Encyclopedia of Type Strains, Phase III (KMG-III): the genomes of soil and plant-associated and newly described type strains.</title>
        <authorList>
            <person name="Whitman W."/>
        </authorList>
    </citation>
    <scope>NUCLEOTIDE SEQUENCE [LARGE SCALE GENOMIC DNA]</scope>
    <source>
        <strain evidence="2 3">CECT 7287</strain>
    </source>
</reference>
<gene>
    <name evidence="2" type="ORF">DFP98_12882</name>
</gene>
<dbReference type="SUPFAM" id="SSF54211">
    <property type="entry name" value="Ribosomal protein S5 domain 2-like"/>
    <property type="match status" value="1"/>
</dbReference>
<evidence type="ECO:0008006" key="4">
    <source>
        <dbReference type="Google" id="ProtNLM"/>
    </source>
</evidence>
<dbReference type="RefSeq" id="WP_116063999.1">
    <property type="nucleotide sequence ID" value="NZ_QRDZ01000028.1"/>
</dbReference>
<sequence length="260" mass="29095">MEAPIVLKRRIRPEYVIVSLLLLIPMGVAIICFLPRYATFSAPGDIPSVQELGVNGSVRFCYVQEGVVHNLYERWSVNKAYPEAEFVSADSSAMEEMEEMMEIGESLRDETLLHAITTVEAAAEVALDEEERSSRLEELIELAGEYYGDSLGLMLAIGLFEESRNEDFSDGGRYVIAGTGTMEADHLVGSVGAIREKLLTAEKFGADYFFVPGDRDRFYYEGISNEEEALHWADELELSLEVVPVDTLEEAVDFLQKLKE</sequence>
<keyword evidence="3" id="KW-1185">Reference proteome</keyword>
<dbReference type="Proteomes" id="UP000256977">
    <property type="component" value="Unassembled WGS sequence"/>
</dbReference>
<dbReference type="OrthoDB" id="2195098at2"/>
<dbReference type="AlphaFoldDB" id="A0A3D9IJM2"/>
<dbReference type="Gene3D" id="3.30.230.10">
    <property type="match status" value="1"/>
</dbReference>
<name>A0A3D9IJM2_9BACL</name>
<keyword evidence="1" id="KW-0472">Membrane</keyword>
<dbReference type="EMBL" id="QRDZ01000028">
    <property type="protein sequence ID" value="RED61973.1"/>
    <property type="molecule type" value="Genomic_DNA"/>
</dbReference>
<keyword evidence="1" id="KW-1133">Transmembrane helix</keyword>
<evidence type="ECO:0000313" key="3">
    <source>
        <dbReference type="Proteomes" id="UP000256977"/>
    </source>
</evidence>
<comment type="caution">
    <text evidence="2">The sequence shown here is derived from an EMBL/GenBank/DDBJ whole genome shotgun (WGS) entry which is preliminary data.</text>
</comment>
<feature type="transmembrane region" description="Helical" evidence="1">
    <location>
        <begin position="15"/>
        <end position="38"/>
    </location>
</feature>
<proteinExistence type="predicted"/>
<evidence type="ECO:0000256" key="1">
    <source>
        <dbReference type="SAM" id="Phobius"/>
    </source>
</evidence>
<protein>
    <recommendedName>
        <fullName evidence="4">PDZ domain-containing protein</fullName>
    </recommendedName>
</protein>
<evidence type="ECO:0000313" key="2">
    <source>
        <dbReference type="EMBL" id="RED61973.1"/>
    </source>
</evidence>
<keyword evidence="1" id="KW-0812">Transmembrane</keyword>
<organism evidence="2 3">
    <name type="scientific">Cohnella phaseoli</name>
    <dbReference type="NCBI Taxonomy" id="456490"/>
    <lineage>
        <taxon>Bacteria</taxon>
        <taxon>Bacillati</taxon>
        <taxon>Bacillota</taxon>
        <taxon>Bacilli</taxon>
        <taxon>Bacillales</taxon>
        <taxon>Paenibacillaceae</taxon>
        <taxon>Cohnella</taxon>
    </lineage>
</organism>